<reference evidence="6" key="2">
    <citation type="journal article" date="2011" name="J. Bacteriol.">
        <title>Complete genome sequence of Cronobacter turicensis LMG 23827, a food-borne pathogen causing deaths in neonates.</title>
        <authorList>
            <person name="Stephan R."/>
            <person name="Lehner A."/>
            <person name="Tischler P."/>
            <person name="Rattei T."/>
        </authorList>
    </citation>
    <scope>NUCLEOTIDE SEQUENCE [LARGE SCALE GENOMIC DNA]</scope>
    <source>
        <strain evidence="6">DSM 18703 / CCUG 55852 / LMG 23827 / z3032</strain>
    </source>
</reference>
<dbReference type="KEGG" id="ctu:CTU_39980"/>
<evidence type="ECO:0000256" key="1">
    <source>
        <dbReference type="ARBA" id="ARBA00011245"/>
    </source>
</evidence>
<dbReference type="SUPFAM" id="SSF89392">
    <property type="entry name" value="Prokaryotic lipoproteins and lipoprotein localization factors"/>
    <property type="match status" value="1"/>
</dbReference>
<evidence type="ECO:0000313" key="6">
    <source>
        <dbReference type="Proteomes" id="UP000002069"/>
    </source>
</evidence>
<dbReference type="HOGENOM" id="CLU_091014_3_1_6"/>
<comment type="subunit">
    <text evidence="1">Monomer.</text>
</comment>
<gene>
    <name evidence="5" type="ordered locus">Ctu_39980</name>
</gene>
<sequence length="216" mass="25140">MFRQPGHSVRANGSDIMRFWPLFLLLCGPFASAVTLDELQQRFTQQPVVRAHFEQTRAIKDMPQPLRSQGEMIIARDKGLLWRQTRPFPMTLLLDDARMAQQINDQPPQVVTAQNNPQMFQFNHLLRALFQADRQVLEQNFRIDFQDNGQGRWRLMLTPVTTPLDKIFASIELKGRDYLETINLSDKQGDQTGIVFSQHRLEPATLTDDERQRFAF</sequence>
<keyword evidence="6" id="KW-1185">Reference proteome</keyword>
<protein>
    <recommendedName>
        <fullName evidence="7">Outer membrane lipoprotein carrier protein LolA</fullName>
    </recommendedName>
</protein>
<name>C9Y2H3_CROTZ</name>
<dbReference type="Proteomes" id="UP000002069">
    <property type="component" value="Chromosome"/>
</dbReference>
<proteinExistence type="predicted"/>
<dbReference type="PATRIC" id="fig|693216.3.peg.3792"/>
<evidence type="ECO:0000256" key="4">
    <source>
        <dbReference type="ARBA" id="ARBA00022927"/>
    </source>
</evidence>
<keyword evidence="2" id="KW-0813">Transport</keyword>
<dbReference type="AlphaFoldDB" id="C9Y2H3"/>
<keyword evidence="4" id="KW-0653">Protein transport</keyword>
<dbReference type="InterPro" id="IPR004564">
    <property type="entry name" value="OM_lipoprot_carrier_LolA-like"/>
</dbReference>
<dbReference type="InterPro" id="IPR029046">
    <property type="entry name" value="LolA/LolB/LppX"/>
</dbReference>
<dbReference type="GO" id="GO:0015031">
    <property type="term" value="P:protein transport"/>
    <property type="evidence" value="ECO:0007669"/>
    <property type="project" value="UniProtKB-KW"/>
</dbReference>
<keyword evidence="3" id="KW-0732">Signal</keyword>
<evidence type="ECO:0008006" key="7">
    <source>
        <dbReference type="Google" id="ProtNLM"/>
    </source>
</evidence>
<organism evidence="5 6">
    <name type="scientific">Cronobacter turicensis (strain DSM 18703 / CCUG 55852 / LMG 23827 / z3032)</name>
    <dbReference type="NCBI Taxonomy" id="693216"/>
    <lineage>
        <taxon>Bacteria</taxon>
        <taxon>Pseudomonadati</taxon>
        <taxon>Pseudomonadota</taxon>
        <taxon>Gammaproteobacteria</taxon>
        <taxon>Enterobacterales</taxon>
        <taxon>Enterobacteriaceae</taxon>
        <taxon>Cronobacter</taxon>
    </lineage>
</organism>
<evidence type="ECO:0000256" key="3">
    <source>
        <dbReference type="ARBA" id="ARBA00022729"/>
    </source>
</evidence>
<dbReference type="CDD" id="cd16325">
    <property type="entry name" value="LolA"/>
    <property type="match status" value="1"/>
</dbReference>
<dbReference type="Gene3D" id="2.50.20.10">
    <property type="entry name" value="Lipoprotein localisation LolA/LolB/LppX"/>
    <property type="match status" value="1"/>
</dbReference>
<reference evidence="5 6" key="1">
    <citation type="journal article" date="2010" name="J. Bacteriol.">
        <title>Complete Genome Sequence of Cronobacter turicensis LMG 23827, a foodborne pathogen causing deaths in neonates.</title>
        <authorList>
            <person name="Stephan R."/>
            <person name="Lehner A."/>
            <person name="Tischler P."/>
            <person name="Rattei T."/>
        </authorList>
    </citation>
    <scope>NUCLEOTIDE SEQUENCE [LARGE SCALE GENOMIC DNA]</scope>
    <source>
        <strain evidence="6">DSM 18703 / CCUG 55852 / LMG 23827 / z3032</strain>
    </source>
</reference>
<dbReference type="EMBL" id="FN543093">
    <property type="protein sequence ID" value="CBA34322.1"/>
    <property type="molecule type" value="Genomic_DNA"/>
</dbReference>
<accession>C9Y2H3</accession>
<evidence type="ECO:0000313" key="5">
    <source>
        <dbReference type="EMBL" id="CBA34322.1"/>
    </source>
</evidence>
<evidence type="ECO:0000256" key="2">
    <source>
        <dbReference type="ARBA" id="ARBA00022448"/>
    </source>
</evidence>
<dbReference type="Pfam" id="PF19574">
    <property type="entry name" value="LolA_3"/>
    <property type="match status" value="1"/>
</dbReference>